<evidence type="ECO:0000259" key="4">
    <source>
        <dbReference type="Pfam" id="PF22939"/>
    </source>
</evidence>
<protein>
    <submittedName>
        <fullName evidence="6">Uncharacterized protein</fullName>
    </submittedName>
</protein>
<dbReference type="SMART" id="SM00248">
    <property type="entry name" value="ANK"/>
    <property type="match status" value="13"/>
</dbReference>
<gene>
    <name evidence="6" type="ORF">HK57_00663</name>
</gene>
<organism evidence="6 7">
    <name type="scientific">Aspergillus ustus</name>
    <dbReference type="NCBI Taxonomy" id="40382"/>
    <lineage>
        <taxon>Eukaryota</taxon>
        <taxon>Fungi</taxon>
        <taxon>Dikarya</taxon>
        <taxon>Ascomycota</taxon>
        <taxon>Pezizomycotina</taxon>
        <taxon>Eurotiomycetes</taxon>
        <taxon>Eurotiomycetidae</taxon>
        <taxon>Eurotiales</taxon>
        <taxon>Aspergillaceae</taxon>
        <taxon>Aspergillus</taxon>
        <taxon>Aspergillus subgen. Nidulantes</taxon>
    </lineage>
</organism>
<dbReference type="InterPro" id="IPR027417">
    <property type="entry name" value="P-loop_NTPase"/>
</dbReference>
<keyword evidence="1" id="KW-0677">Repeat</keyword>
<evidence type="ECO:0000313" key="7">
    <source>
        <dbReference type="Proteomes" id="UP000053475"/>
    </source>
</evidence>
<feature type="repeat" description="ANK" evidence="3">
    <location>
        <begin position="937"/>
        <end position="969"/>
    </location>
</feature>
<dbReference type="EMBL" id="JOMC01000088">
    <property type="protein sequence ID" value="KIA75560.1"/>
    <property type="molecule type" value="Genomic_DNA"/>
</dbReference>
<accession>A0A0C1C3F2</accession>
<dbReference type="InterPro" id="IPR054471">
    <property type="entry name" value="GPIID_WHD"/>
</dbReference>
<dbReference type="SUPFAM" id="SSF52540">
    <property type="entry name" value="P-loop containing nucleoside triphosphate hydrolases"/>
    <property type="match status" value="1"/>
</dbReference>
<evidence type="ECO:0000313" key="6">
    <source>
        <dbReference type="EMBL" id="KIA75560.1"/>
    </source>
</evidence>
<feature type="repeat" description="ANK" evidence="3">
    <location>
        <begin position="1101"/>
        <end position="1133"/>
    </location>
</feature>
<evidence type="ECO:0000259" key="5">
    <source>
        <dbReference type="Pfam" id="PF24883"/>
    </source>
</evidence>
<name>A0A0C1C3F2_ASPUT</name>
<evidence type="ECO:0000256" key="1">
    <source>
        <dbReference type="ARBA" id="ARBA00022737"/>
    </source>
</evidence>
<dbReference type="Gene3D" id="3.40.50.300">
    <property type="entry name" value="P-loop containing nucleotide triphosphate hydrolases"/>
    <property type="match status" value="1"/>
</dbReference>
<reference evidence="6 7" key="1">
    <citation type="submission" date="2014-11" db="EMBL/GenBank/DDBJ databases">
        <title>Genomics derived discovery of secondary metabolites biosynthetic gene clusters in Aspergillus ustus.</title>
        <authorList>
            <person name="Pi B."/>
            <person name="Dai F."/>
            <person name="Song X."/>
            <person name="Zhu C."/>
            <person name="Li H."/>
            <person name="Yu D."/>
        </authorList>
    </citation>
    <scope>NUCLEOTIDE SEQUENCE [LARGE SCALE GENOMIC DNA]</scope>
    <source>
        <strain evidence="6 7">3.3904</strain>
    </source>
</reference>
<dbReference type="PROSITE" id="PS50088">
    <property type="entry name" value="ANK_REPEAT"/>
    <property type="match status" value="9"/>
</dbReference>
<dbReference type="InterPro" id="IPR002110">
    <property type="entry name" value="Ankyrin_rpt"/>
</dbReference>
<dbReference type="PROSITE" id="PS50297">
    <property type="entry name" value="ANK_REP_REGION"/>
    <property type="match status" value="9"/>
</dbReference>
<feature type="domain" description="GPI inositol-deacylase winged helix" evidence="4">
    <location>
        <begin position="572"/>
        <end position="664"/>
    </location>
</feature>
<feature type="repeat" description="ANK" evidence="3">
    <location>
        <begin position="1035"/>
        <end position="1067"/>
    </location>
</feature>
<dbReference type="Pfam" id="PF24883">
    <property type="entry name" value="NPHP3_N"/>
    <property type="match status" value="1"/>
</dbReference>
<evidence type="ECO:0000256" key="2">
    <source>
        <dbReference type="ARBA" id="ARBA00023043"/>
    </source>
</evidence>
<feature type="repeat" description="ANK" evidence="3">
    <location>
        <begin position="970"/>
        <end position="1002"/>
    </location>
</feature>
<dbReference type="PANTHER" id="PTHR24198:SF165">
    <property type="entry name" value="ANKYRIN REPEAT-CONTAINING PROTEIN-RELATED"/>
    <property type="match status" value="1"/>
</dbReference>
<dbReference type="Proteomes" id="UP000053475">
    <property type="component" value="Unassembled WGS sequence"/>
</dbReference>
<dbReference type="Gene3D" id="1.25.40.20">
    <property type="entry name" value="Ankyrin repeat-containing domain"/>
    <property type="match status" value="3"/>
</dbReference>
<keyword evidence="7" id="KW-1185">Reference proteome</keyword>
<feature type="repeat" description="ANK" evidence="3">
    <location>
        <begin position="1134"/>
        <end position="1166"/>
    </location>
</feature>
<feature type="repeat" description="ANK" evidence="3">
    <location>
        <begin position="1281"/>
        <end position="1313"/>
    </location>
</feature>
<sequence length="1384" mass="154315">MFGTDPLATTAFAAGATDGGSESKNKSLWQMAFDDLSHTDRRTLAEYEAYLLSPNPGILDDLRAKIHKEEEAYAQRKLRLKFKGHEIALSEICRKILNYLDQFLIIGDIIIEYDPGHTAIPWAIIRGFVKMAQNIGGSAGAVVDGLERLSAVITRFSLVETELARKKYAIASDLINSMARLYTAILAYMASAKRFYDTNSLGARAVAGMINRVQSEMDSAWKIIADKEEDAWKLRLMLRDQRFDEQLGLLQVPTQNSRPSRQHILRWIDAIYTDSSYELALETRLQGTCQWIFKNSAFQSWLTPDSTAAKLFWLRAGPGYGKTILSASIIEYIQCLPERHTAPISPFFFCSADDIFTRDPAAIVRSWVAQLVSQNNDALDIATELSANREGQATGRDIWALYGKLCTGIPNCVFMVDGFDECTDYNKAHIEVKQEFLKNLCQVISPTVRVLIVSREDSQLRSFSTTYIPDRIQMSEYAITADDTEDDISSFAHEIVGERLQGTQRQELIDQTAQRIIDKSEGLFLWIRLISKDISRGKPPKVLARIVEDMPHGLVATYQKEVDEILQLGEYERSRAIDILRWISFANRPLRVEEISEALVIDPDSAEGYPFDELPDTWNEEYTNDQIRRLCRSLVEIRSQSFDSQLAYHTVHFVHSSVRDFLAQSVQGIPRYVNPCAEHKRIARACLHYLLYKELSSDYRFSKEIFQEKLHDFPFLAYAATQWSYHINRSEDSRSVLLPLVKQIFDVSTTAFALWADIFEVLIDNFETTLLSDASQLQRISIVSKSLEIFNSRGPHNTELSRHVCRCGVYLAARLGFPDIMVCALRSWETPPAGYAWALQLAIARRQRHAVEYLLEAGTPPDHRLPFGTAPLLMAAGLDVGPDSEYFVNLLIAAGADVSVANRHGITPLYAAATKGNLPVVIALLSNGATMSNYHSYQRTPLHQAAAGGYNDIIERLIERGVGVNERDVVGLTPVYLAMIERHGHSVRLLIEKGADTSVKKNGVTMLHMTAGWGLGEIADLLITRGIPINGLADDKLATLHYAARAGDLAVAEILIKRGAKINIRGQGRVTPLHLATESDKAEMVQLLLKHGADPNISDSDGLTPFHHSVACGYKDIAILLLAYGADPARRDIFGRTALHLAVQQQQDHMVPSLIDGGAVVDARDDTDMTPLHLAAVVGHTGSAQTMIEKGADILVGTSYSSGRAQKAILAGVDALLARRENARLARALRAAIHLAVEEVQLPHAIRLGIHKVAMTIELTLEVVPSEVFEILRDPDIFLDSGWTPLHIAAYNGREDFVRLMVHHGASVDALTARGLSAIQIAEDRAHRNVVQLLKELGSKIDYSPRNLVEENRVQERARRDLEMRLVSVFAFEEAMADQYLATG</sequence>
<feature type="repeat" description="ANK" evidence="3">
    <location>
        <begin position="904"/>
        <end position="936"/>
    </location>
</feature>
<dbReference type="InterPro" id="IPR036770">
    <property type="entry name" value="Ankyrin_rpt-contain_sf"/>
</dbReference>
<dbReference type="PANTHER" id="PTHR24198">
    <property type="entry name" value="ANKYRIN REPEAT AND PROTEIN KINASE DOMAIN-CONTAINING PROTEIN"/>
    <property type="match status" value="1"/>
</dbReference>
<evidence type="ECO:0000256" key="3">
    <source>
        <dbReference type="PROSITE-ProRule" id="PRU00023"/>
    </source>
</evidence>
<feature type="repeat" description="ANK" evidence="3">
    <location>
        <begin position="1068"/>
        <end position="1100"/>
    </location>
</feature>
<keyword evidence="2 3" id="KW-0040">ANK repeat</keyword>
<feature type="domain" description="Nephrocystin 3-like N-terminal" evidence="5">
    <location>
        <begin position="287"/>
        <end position="455"/>
    </location>
</feature>
<dbReference type="SUPFAM" id="SSF48403">
    <property type="entry name" value="Ankyrin repeat"/>
    <property type="match status" value="2"/>
</dbReference>
<dbReference type="Pfam" id="PF00023">
    <property type="entry name" value="Ank"/>
    <property type="match status" value="2"/>
</dbReference>
<dbReference type="InterPro" id="IPR056884">
    <property type="entry name" value="NPHP3-like_N"/>
</dbReference>
<dbReference type="Pfam" id="PF22939">
    <property type="entry name" value="WHD_GPIID"/>
    <property type="match status" value="1"/>
</dbReference>
<comment type="caution">
    <text evidence="6">The sequence shown here is derived from an EMBL/GenBank/DDBJ whole genome shotgun (WGS) entry which is preliminary data.</text>
</comment>
<feature type="repeat" description="ANK" evidence="3">
    <location>
        <begin position="1167"/>
        <end position="1199"/>
    </location>
</feature>
<dbReference type="Pfam" id="PF12796">
    <property type="entry name" value="Ank_2"/>
    <property type="match status" value="3"/>
</dbReference>
<dbReference type="PRINTS" id="PR01415">
    <property type="entry name" value="ANKYRIN"/>
</dbReference>
<proteinExistence type="predicted"/>